<dbReference type="RefSeq" id="WP_212699015.1">
    <property type="nucleotide sequence ID" value="NZ_CP058650.1"/>
</dbReference>
<sequence>MKRKIAIATAIERLNETLIEKINNKYTCEIVLYRGYLIEHAFDIVILSSRLDGEEDLETTFLELIKQGKRIIFLTTSDNEEEKRLCIKYGVFDIIFDSLKPSDIIHLIENPKSVKEMSHVIETLREKPDDNNESKTNSLKVEIVDESINQPKSEPTKKNIVHKINKLTKKNSLLDVDSNELNGKENNTLDKMNLYKEGKKEPKEDIERPVVTIIKDKIIGTLVIAVTGSMQRIGTTHTCISIASYLKSLNQSVGVVEMHESDNFSILRNAYEDVIEKEKGFLLNGFHFYSYEDSINFFEILHNDFNYIVLDMGDFKTCNKTEFLRANIRIVVSGVKDWEIPNLDQYLKEKDLKNKSKYYFTFSNKELFKFVKYNLSGLECYMAPFTPDPFTVDENEVFSSMLKDVIPTNTMKKKKRLFNIWKGGIGK</sequence>
<reference evidence="1" key="1">
    <citation type="submission" date="2020-07" db="EMBL/GenBank/DDBJ databases">
        <title>Vallitalea pronyensis genome.</title>
        <authorList>
            <person name="Postec A."/>
        </authorList>
    </citation>
    <scope>NUCLEOTIDE SEQUENCE</scope>
    <source>
        <strain evidence="1">FatNI3</strain>
        <plasmid evidence="1">pVpro</plasmid>
    </source>
</reference>
<dbReference type="SUPFAM" id="SSF52172">
    <property type="entry name" value="CheY-like"/>
    <property type="match status" value="1"/>
</dbReference>
<geneLocation type="plasmid" evidence="1 2">
    <name>pVpro</name>
</geneLocation>
<proteinExistence type="predicted"/>
<keyword evidence="1" id="KW-0614">Plasmid</keyword>
<accession>A0A8J8MQG2</accession>
<dbReference type="InterPro" id="IPR011006">
    <property type="entry name" value="CheY-like_superfamily"/>
</dbReference>
<dbReference type="AlphaFoldDB" id="A0A8J8MQG2"/>
<gene>
    <name evidence="1" type="ORF">HZI73_26195</name>
</gene>
<protein>
    <submittedName>
        <fullName evidence="1">Uncharacterized protein</fullName>
    </submittedName>
</protein>
<dbReference type="EMBL" id="CP058650">
    <property type="protein sequence ID" value="QUI25906.1"/>
    <property type="molecule type" value="Genomic_DNA"/>
</dbReference>
<dbReference type="KEGG" id="vpy:HZI73_26195"/>
<evidence type="ECO:0000313" key="2">
    <source>
        <dbReference type="Proteomes" id="UP000683246"/>
    </source>
</evidence>
<dbReference type="Proteomes" id="UP000683246">
    <property type="component" value="Plasmid pVpro"/>
</dbReference>
<keyword evidence="2" id="KW-1185">Reference proteome</keyword>
<organism evidence="1 2">
    <name type="scientific">Vallitalea pronyensis</name>
    <dbReference type="NCBI Taxonomy" id="1348613"/>
    <lineage>
        <taxon>Bacteria</taxon>
        <taxon>Bacillati</taxon>
        <taxon>Bacillota</taxon>
        <taxon>Clostridia</taxon>
        <taxon>Lachnospirales</taxon>
        <taxon>Vallitaleaceae</taxon>
        <taxon>Vallitalea</taxon>
    </lineage>
</organism>
<evidence type="ECO:0000313" key="1">
    <source>
        <dbReference type="EMBL" id="QUI25906.1"/>
    </source>
</evidence>
<name>A0A8J8MQG2_9FIRM</name>